<dbReference type="Pfam" id="PF00072">
    <property type="entry name" value="Response_reg"/>
    <property type="match status" value="1"/>
</dbReference>
<dbReference type="OrthoDB" id="2962330at2"/>
<accession>A0A1H7NKM7</accession>
<evidence type="ECO:0000313" key="5">
    <source>
        <dbReference type="EMBL" id="SEL24112.1"/>
    </source>
</evidence>
<dbReference type="STRING" id="332977.SAMN05421740_10424"/>
<dbReference type="GO" id="GO:0000160">
    <property type="term" value="P:phosphorelay signal transduction system"/>
    <property type="evidence" value="ECO:0007669"/>
    <property type="project" value="UniProtKB-KW"/>
</dbReference>
<dbReference type="AlphaFoldDB" id="A0A1H7NKM7"/>
<evidence type="ECO:0000313" key="6">
    <source>
        <dbReference type="Proteomes" id="UP000198916"/>
    </source>
</evidence>
<keyword evidence="1 3" id="KW-0597">Phosphoprotein</keyword>
<proteinExistence type="predicted"/>
<evidence type="ECO:0000256" key="1">
    <source>
        <dbReference type="ARBA" id="ARBA00022553"/>
    </source>
</evidence>
<dbReference type="InterPro" id="IPR001789">
    <property type="entry name" value="Sig_transdc_resp-reg_receiver"/>
</dbReference>
<reference evidence="6" key="1">
    <citation type="submission" date="2016-10" db="EMBL/GenBank/DDBJ databases">
        <authorList>
            <person name="Varghese N."/>
            <person name="Submissions S."/>
        </authorList>
    </citation>
    <scope>NUCLEOTIDE SEQUENCE [LARGE SCALE GENOMIC DNA]</scope>
    <source>
        <strain evidence="6">Jip14</strain>
    </source>
</reference>
<evidence type="ECO:0000259" key="4">
    <source>
        <dbReference type="PROSITE" id="PS50110"/>
    </source>
</evidence>
<dbReference type="InterPro" id="IPR050595">
    <property type="entry name" value="Bact_response_regulator"/>
</dbReference>
<dbReference type="SUPFAM" id="SSF52172">
    <property type="entry name" value="CheY-like"/>
    <property type="match status" value="1"/>
</dbReference>
<dbReference type="SMART" id="SM00448">
    <property type="entry name" value="REC"/>
    <property type="match status" value="1"/>
</dbReference>
<gene>
    <name evidence="5" type="ORF">SAMN05421740_10424</name>
</gene>
<dbReference type="Gene3D" id="3.40.50.2300">
    <property type="match status" value="1"/>
</dbReference>
<protein>
    <submittedName>
        <fullName evidence="5">Two component transcriptional regulator, LytTR family</fullName>
    </submittedName>
</protein>
<organism evidence="5 6">
    <name type="scientific">Parapedobacter koreensis</name>
    <dbReference type="NCBI Taxonomy" id="332977"/>
    <lineage>
        <taxon>Bacteria</taxon>
        <taxon>Pseudomonadati</taxon>
        <taxon>Bacteroidota</taxon>
        <taxon>Sphingobacteriia</taxon>
        <taxon>Sphingobacteriales</taxon>
        <taxon>Sphingobacteriaceae</taxon>
        <taxon>Parapedobacter</taxon>
    </lineage>
</organism>
<dbReference type="Gene3D" id="2.40.50.1020">
    <property type="entry name" value="LytTr DNA-binding domain"/>
    <property type="match status" value="1"/>
</dbReference>
<name>A0A1H7NKM7_9SPHI</name>
<feature type="domain" description="Response regulatory" evidence="4">
    <location>
        <begin position="5"/>
        <end position="116"/>
    </location>
</feature>
<dbReference type="InterPro" id="IPR011006">
    <property type="entry name" value="CheY-like_superfamily"/>
</dbReference>
<feature type="modified residue" description="4-aspartylphosphate" evidence="3">
    <location>
        <position position="56"/>
    </location>
</feature>
<dbReference type="Proteomes" id="UP000198916">
    <property type="component" value="Unassembled WGS sequence"/>
</dbReference>
<dbReference type="InterPro" id="IPR007492">
    <property type="entry name" value="LytTR_DNA-bd_dom"/>
</dbReference>
<dbReference type="EMBL" id="FNZR01000004">
    <property type="protein sequence ID" value="SEL24112.1"/>
    <property type="molecule type" value="Genomic_DNA"/>
</dbReference>
<keyword evidence="2" id="KW-0902">Two-component regulatory system</keyword>
<dbReference type="Pfam" id="PF04397">
    <property type="entry name" value="LytTR"/>
    <property type="match status" value="1"/>
</dbReference>
<keyword evidence="6" id="KW-1185">Reference proteome</keyword>
<dbReference type="SMART" id="SM00850">
    <property type="entry name" value="LytTR"/>
    <property type="match status" value="1"/>
</dbReference>
<evidence type="ECO:0000256" key="2">
    <source>
        <dbReference type="ARBA" id="ARBA00023012"/>
    </source>
</evidence>
<dbReference type="PROSITE" id="PS50110">
    <property type="entry name" value="RESPONSE_REGULATORY"/>
    <property type="match status" value="1"/>
</dbReference>
<dbReference type="RefSeq" id="WP_090605500.1">
    <property type="nucleotide sequence ID" value="NZ_FNZR01000004.1"/>
</dbReference>
<dbReference type="PANTHER" id="PTHR44591:SF14">
    <property type="entry name" value="PROTEIN PILG"/>
    <property type="match status" value="1"/>
</dbReference>
<dbReference type="GO" id="GO:0003677">
    <property type="term" value="F:DNA binding"/>
    <property type="evidence" value="ECO:0007669"/>
    <property type="project" value="InterPro"/>
</dbReference>
<dbReference type="PANTHER" id="PTHR44591">
    <property type="entry name" value="STRESS RESPONSE REGULATOR PROTEIN 1"/>
    <property type="match status" value="1"/>
</dbReference>
<sequence>MEKRKVLIVDDELPALNVLVTMLAKRPDLEIVLATTEYQVAYDYLDENDVDLLIVDLDLRVDSGYNLMAAVEPPTQIIVCTASEREGSEAIYHGAIDFVVKMVQEDRLIFAVDRALRQLELLEHEQANRVYPSTVAVQLETSDAFVNVRVGELVYARSEGKSTYLCLANGHELLAKKLLRNLQLLLNPAEFIRIQKGFIVSREAIDHYLPGALFKTKNWWVELRDEVASREENSREPRRLPVGERYRHRVEKALGIR</sequence>
<evidence type="ECO:0000256" key="3">
    <source>
        <dbReference type="PROSITE-ProRule" id="PRU00169"/>
    </source>
</evidence>